<organism evidence="1 2">
    <name type="scientific">Comamonas aquatica DA1877</name>
    <dbReference type="NCBI Taxonomy" id="1457173"/>
    <lineage>
        <taxon>Bacteria</taxon>
        <taxon>Pseudomonadati</taxon>
        <taxon>Pseudomonadota</taxon>
        <taxon>Betaproteobacteria</taxon>
        <taxon>Burkholderiales</taxon>
        <taxon>Comamonadaceae</taxon>
        <taxon>Comamonas</taxon>
    </lineage>
</organism>
<keyword evidence="2" id="KW-1185">Reference proteome</keyword>
<evidence type="ECO:0000313" key="1">
    <source>
        <dbReference type="EMBL" id="EXU80405.1"/>
    </source>
</evidence>
<name>A0A014P2L9_9BURK</name>
<evidence type="ECO:0000313" key="2">
    <source>
        <dbReference type="Proteomes" id="UP000020766"/>
    </source>
</evidence>
<dbReference type="PATRIC" id="fig|1457173.3.peg.1655"/>
<accession>A0A014P2L9</accession>
<dbReference type="AlphaFoldDB" id="A0A014P2L9"/>
<dbReference type="Proteomes" id="UP000020766">
    <property type="component" value="Unassembled WGS sequence"/>
</dbReference>
<dbReference type="EMBL" id="JBOK01000008">
    <property type="protein sequence ID" value="EXU80405.1"/>
    <property type="molecule type" value="Genomic_DNA"/>
</dbReference>
<comment type="caution">
    <text evidence="1">The sequence shown here is derived from an EMBL/GenBank/DDBJ whole genome shotgun (WGS) entry which is preliminary data.</text>
</comment>
<reference evidence="1 2" key="1">
    <citation type="submission" date="2014-01" db="EMBL/GenBank/DDBJ databases">
        <title>Interspecies Systems Biology Uncovers Metabolites Affecting C. elegans Gene Expression and Life History Traits.</title>
        <authorList>
            <person name="Watson E."/>
            <person name="Macneil L.T."/>
            <person name="Ritter A.D."/>
            <person name="Yilmaz L.S."/>
            <person name="Rosebrock A.P."/>
            <person name="Caudy A.A."/>
            <person name="Walhout A.J."/>
        </authorList>
    </citation>
    <scope>NUCLEOTIDE SEQUENCE [LARGE SCALE GENOMIC DNA]</scope>
    <source>
        <strain evidence="1 2">DA1877</strain>
    </source>
</reference>
<protein>
    <submittedName>
        <fullName evidence="1">Uncharacterized protein</fullName>
    </submittedName>
</protein>
<sequence>MASYDKEKLLRMMEERRRSFSVRRDLSDRIQDCHRDITAKQAYLRRCASSSGATDYFEDTLVQLSLEDALALPQESVTTVKRAKYGLQSTTYEQHSTGISFGDWQELNHERARMERLRTEMDRYSKLHDERFACTQKLIEAVQDWGFRDPADEL</sequence>
<proteinExistence type="predicted"/>
<gene>
    <name evidence="1" type="ORF">AX13_17060</name>
</gene>